<dbReference type="Proteomes" id="UP001295423">
    <property type="component" value="Unassembled WGS sequence"/>
</dbReference>
<dbReference type="GO" id="GO:0052689">
    <property type="term" value="F:carboxylic ester hydrolase activity"/>
    <property type="evidence" value="ECO:0007669"/>
    <property type="project" value="TreeGrafter"/>
</dbReference>
<protein>
    <recommendedName>
        <fullName evidence="3">Phospholipase/carboxylesterase/thioesterase domain-containing protein</fullName>
    </recommendedName>
</protein>
<comment type="caution">
    <text evidence="4">The sequence shown here is derived from an EMBL/GenBank/DDBJ whole genome shotgun (WGS) entry which is preliminary data.</text>
</comment>
<keyword evidence="2" id="KW-0378">Hydrolase</keyword>
<dbReference type="AlphaFoldDB" id="A0AAD2FJY3"/>
<dbReference type="InterPro" id="IPR029058">
    <property type="entry name" value="AB_hydrolase_fold"/>
</dbReference>
<evidence type="ECO:0000313" key="4">
    <source>
        <dbReference type="EMBL" id="CAJ1945203.1"/>
    </source>
</evidence>
<comment type="similarity">
    <text evidence="1">Belongs to the AB hydrolase superfamily. AB hydrolase 2 family.</text>
</comment>
<dbReference type="GO" id="GO:0008474">
    <property type="term" value="F:palmitoyl-(protein) hydrolase activity"/>
    <property type="evidence" value="ECO:0007669"/>
    <property type="project" value="TreeGrafter"/>
</dbReference>
<dbReference type="SUPFAM" id="SSF53474">
    <property type="entry name" value="alpha/beta-Hydrolases"/>
    <property type="match status" value="1"/>
</dbReference>
<feature type="domain" description="Phospholipase/carboxylesterase/thioesterase" evidence="3">
    <location>
        <begin position="54"/>
        <end position="258"/>
    </location>
</feature>
<proteinExistence type="inferred from homology"/>
<gene>
    <name evidence="4" type="ORF">CYCCA115_LOCUS9347</name>
</gene>
<name>A0AAD2FJY3_9STRA</name>
<organism evidence="4 5">
    <name type="scientific">Cylindrotheca closterium</name>
    <dbReference type="NCBI Taxonomy" id="2856"/>
    <lineage>
        <taxon>Eukaryota</taxon>
        <taxon>Sar</taxon>
        <taxon>Stramenopiles</taxon>
        <taxon>Ochrophyta</taxon>
        <taxon>Bacillariophyta</taxon>
        <taxon>Bacillariophyceae</taxon>
        <taxon>Bacillariophycidae</taxon>
        <taxon>Bacillariales</taxon>
        <taxon>Bacillariaceae</taxon>
        <taxon>Cylindrotheca</taxon>
    </lineage>
</organism>
<dbReference type="Gene3D" id="3.40.50.1820">
    <property type="entry name" value="alpha/beta hydrolase"/>
    <property type="match status" value="1"/>
</dbReference>
<keyword evidence="5" id="KW-1185">Reference proteome</keyword>
<sequence length="313" mass="34025">MRLPSRHLGYKRLFHRFALSATVLSNRSVLAFSSMSTHSTERADGTITVAPRNEAAQSALIVICHGLGDSAEGFADVAEMFAAQMPYAKFILPTAPTQPVTMNMGMPMASWYDIVGLDERSNEKCKGLPESRARIEGILKTEHETTGLPYSRMVLAGFSQGGALSLFTGLQLEQSLAGVVVLSGYLPAASQFKPTQLSTPVYHGHGTMDPMVQFSLAEKTKAAVMAHGVTDYTLESFPIPHSVSPPELKKVVEFLSKVLPSDDSFKIQLKDPKDMSVKELKAAIRKAGLGNKAVGLMEKSEFIKLVQDHRDGK</sequence>
<dbReference type="InterPro" id="IPR050565">
    <property type="entry name" value="LYPA1-2/EST-like"/>
</dbReference>
<reference evidence="4" key="1">
    <citation type="submission" date="2023-08" db="EMBL/GenBank/DDBJ databases">
        <authorList>
            <person name="Audoor S."/>
            <person name="Bilcke G."/>
        </authorList>
    </citation>
    <scope>NUCLEOTIDE SEQUENCE</scope>
</reference>
<evidence type="ECO:0000259" key="3">
    <source>
        <dbReference type="Pfam" id="PF02230"/>
    </source>
</evidence>
<evidence type="ECO:0000256" key="2">
    <source>
        <dbReference type="ARBA" id="ARBA00022801"/>
    </source>
</evidence>
<evidence type="ECO:0000256" key="1">
    <source>
        <dbReference type="ARBA" id="ARBA00006499"/>
    </source>
</evidence>
<dbReference type="GO" id="GO:0005737">
    <property type="term" value="C:cytoplasm"/>
    <property type="evidence" value="ECO:0007669"/>
    <property type="project" value="TreeGrafter"/>
</dbReference>
<dbReference type="PANTHER" id="PTHR10655:SF17">
    <property type="entry name" value="LYSOPHOSPHOLIPASE-LIKE PROTEIN 1"/>
    <property type="match status" value="1"/>
</dbReference>
<dbReference type="PANTHER" id="PTHR10655">
    <property type="entry name" value="LYSOPHOSPHOLIPASE-RELATED"/>
    <property type="match status" value="1"/>
</dbReference>
<dbReference type="EMBL" id="CAKOGP040001335">
    <property type="protein sequence ID" value="CAJ1945203.1"/>
    <property type="molecule type" value="Genomic_DNA"/>
</dbReference>
<dbReference type="InterPro" id="IPR003140">
    <property type="entry name" value="PLipase/COase/thioEstase"/>
</dbReference>
<dbReference type="Pfam" id="PF02230">
    <property type="entry name" value="Abhydrolase_2"/>
    <property type="match status" value="1"/>
</dbReference>
<accession>A0AAD2FJY3</accession>
<evidence type="ECO:0000313" key="5">
    <source>
        <dbReference type="Proteomes" id="UP001295423"/>
    </source>
</evidence>